<evidence type="ECO:0000256" key="1">
    <source>
        <dbReference type="SAM" id="MobiDB-lite"/>
    </source>
</evidence>
<dbReference type="PIRSF" id="PIRSF037260">
    <property type="entry name" value="UPF0223"/>
    <property type="match status" value="1"/>
</dbReference>
<protein>
    <submittedName>
        <fullName evidence="2">UPF0223 family protein</fullName>
    </submittedName>
</protein>
<dbReference type="InterPro" id="IPR007920">
    <property type="entry name" value="UPF0223"/>
</dbReference>
<evidence type="ECO:0000313" key="2">
    <source>
        <dbReference type="EMBL" id="MFD1392948.1"/>
    </source>
</evidence>
<dbReference type="NCBIfam" id="NF003353">
    <property type="entry name" value="PRK04387.1"/>
    <property type="match status" value="1"/>
</dbReference>
<reference evidence="3" key="1">
    <citation type="journal article" date="2019" name="Int. J. Syst. Evol. Microbiol.">
        <title>The Global Catalogue of Microorganisms (GCM) 10K type strain sequencing project: providing services to taxonomists for standard genome sequencing and annotation.</title>
        <authorList>
            <consortium name="The Broad Institute Genomics Platform"/>
            <consortium name="The Broad Institute Genome Sequencing Center for Infectious Disease"/>
            <person name="Wu L."/>
            <person name="Ma J."/>
        </authorList>
    </citation>
    <scope>NUCLEOTIDE SEQUENCE [LARGE SCALE GENOMIC DNA]</scope>
    <source>
        <strain evidence="3">CCM 8911</strain>
    </source>
</reference>
<organism evidence="2 3">
    <name type="scientific">Lacticaseibacillus jixianensis</name>
    <dbReference type="NCBI Taxonomy" id="2486012"/>
    <lineage>
        <taxon>Bacteria</taxon>
        <taxon>Bacillati</taxon>
        <taxon>Bacillota</taxon>
        <taxon>Bacilli</taxon>
        <taxon>Lactobacillales</taxon>
        <taxon>Lactobacillaceae</taxon>
        <taxon>Lacticaseibacillus</taxon>
    </lineage>
</organism>
<evidence type="ECO:0000313" key="3">
    <source>
        <dbReference type="Proteomes" id="UP001597249"/>
    </source>
</evidence>
<dbReference type="RefSeq" id="WP_125584927.1">
    <property type="nucleotide sequence ID" value="NZ_JBHTMO010000013.1"/>
</dbReference>
<keyword evidence="3" id="KW-1185">Reference proteome</keyword>
<name>A0ABW4BAA4_9LACO</name>
<gene>
    <name evidence="2" type="ORF">ACFQ3L_04990</name>
</gene>
<dbReference type="SUPFAM" id="SSF158504">
    <property type="entry name" value="BH2638-like"/>
    <property type="match status" value="1"/>
</dbReference>
<accession>A0ABW4BAA4</accession>
<dbReference type="EMBL" id="JBHTMO010000013">
    <property type="protein sequence ID" value="MFD1392948.1"/>
    <property type="molecule type" value="Genomic_DNA"/>
</dbReference>
<feature type="compositionally biased region" description="Basic and acidic residues" evidence="1">
    <location>
        <begin position="90"/>
        <end position="105"/>
    </location>
</feature>
<comment type="caution">
    <text evidence="2">The sequence shown here is derived from an EMBL/GenBank/DDBJ whole genome shotgun (WGS) entry which is preliminary data.</text>
</comment>
<dbReference type="Pfam" id="PF05256">
    <property type="entry name" value="UPF0223"/>
    <property type="match status" value="1"/>
</dbReference>
<proteinExistence type="predicted"/>
<dbReference type="InterPro" id="IPR023324">
    <property type="entry name" value="BH2638-like_sf"/>
</dbReference>
<feature type="region of interest" description="Disordered" evidence="1">
    <location>
        <begin position="83"/>
        <end position="105"/>
    </location>
</feature>
<dbReference type="Gene3D" id="1.10.220.80">
    <property type="entry name" value="BH2638-like"/>
    <property type="match status" value="1"/>
</dbReference>
<dbReference type="Proteomes" id="UP001597249">
    <property type="component" value="Unassembled WGS sequence"/>
</dbReference>
<sequence length="105" mass="12001">MAKPNYEYPLDLDWSQDEMVKVTTLYSLVEDAYEKGVDRANLQAAYAAFKAIVPDKGTERQLDRAFEQASGYSIYRVMKTAQGASTTRVRMKEEPRGPKDTRSKR</sequence>